<dbReference type="Proteomes" id="UP000199286">
    <property type="component" value="Unassembled WGS sequence"/>
</dbReference>
<sequence length="424" mass="45327">MDDRASTPYVLAGPRSVQSAGDPTLLKFDHDIVVAGGGIAGLAAAAAFGNAGLSVLCVDPAPPVTDRAAEGADMRSTAFLQPSQGLLEEIGLWDRLAEHATPLQTMRIVDAGGDQPAPRVTRDFDAADISDRPFGWNLPNWLLRREFAAHLDALDGVEFRTGTAAMRLFTRETEARIGMSDGSRVRARLVVAADGRNSAMRQTAGIDVRTTRFGQKALAFAVTHDAPHDNVSTEIHRTGGPFTLVPLPDHDGWHSSAVVWMEAGPRAEALAAMDVVEFEAAMTERSAGLFGPLRLVTRRALWPIIAQEATRLSAQRMALVAEAAHVVPPIGAQGLNMSLKDIAALRDLAVASPDTLGDRAMLDAYHNSRIADIRARVAGITALNRISMLSPQPLRDLRAQGLDALYAVAPLRRTLMQLGLGARG</sequence>
<dbReference type="AlphaFoldDB" id="A0A1H3K182"/>
<evidence type="ECO:0000256" key="5">
    <source>
        <dbReference type="ARBA" id="ARBA00022827"/>
    </source>
</evidence>
<dbReference type="GO" id="GO:0006744">
    <property type="term" value="P:ubiquinone biosynthetic process"/>
    <property type="evidence" value="ECO:0007669"/>
    <property type="project" value="UniProtKB-UniPathway"/>
</dbReference>
<dbReference type="Pfam" id="PF01494">
    <property type="entry name" value="FAD_binding_3"/>
    <property type="match status" value="1"/>
</dbReference>
<keyword evidence="6" id="KW-0560">Oxidoreductase</keyword>
<evidence type="ECO:0000256" key="3">
    <source>
        <dbReference type="ARBA" id="ARBA00005349"/>
    </source>
</evidence>
<evidence type="ECO:0000256" key="1">
    <source>
        <dbReference type="ARBA" id="ARBA00001974"/>
    </source>
</evidence>
<feature type="domain" description="FAD-binding" evidence="8">
    <location>
        <begin position="31"/>
        <end position="371"/>
    </location>
</feature>
<evidence type="ECO:0000256" key="7">
    <source>
        <dbReference type="ARBA" id="ARBA00023033"/>
    </source>
</evidence>
<dbReference type="Gene3D" id="3.50.50.60">
    <property type="entry name" value="FAD/NAD(P)-binding domain"/>
    <property type="match status" value="2"/>
</dbReference>
<keyword evidence="5" id="KW-0274">FAD</keyword>
<protein>
    <submittedName>
        <fullName evidence="9">2-octaprenyl-6-methoxyphenol hydroxylase</fullName>
    </submittedName>
</protein>
<evidence type="ECO:0000256" key="6">
    <source>
        <dbReference type="ARBA" id="ARBA00023002"/>
    </source>
</evidence>
<dbReference type="InterPro" id="IPR002938">
    <property type="entry name" value="FAD-bd"/>
</dbReference>
<gene>
    <name evidence="9" type="ORF">SAMN05444340_108108</name>
</gene>
<dbReference type="PANTHER" id="PTHR43876">
    <property type="entry name" value="UBIQUINONE BIOSYNTHESIS MONOOXYGENASE COQ6, MITOCHONDRIAL"/>
    <property type="match status" value="1"/>
</dbReference>
<evidence type="ECO:0000256" key="4">
    <source>
        <dbReference type="ARBA" id="ARBA00022630"/>
    </source>
</evidence>
<dbReference type="OrthoDB" id="9796623at2"/>
<dbReference type="EMBL" id="FNPF01000008">
    <property type="protein sequence ID" value="SDY45937.1"/>
    <property type="molecule type" value="Genomic_DNA"/>
</dbReference>
<keyword evidence="7" id="KW-0503">Monooxygenase</keyword>
<organism evidence="9 10">
    <name type="scientific">Citreimonas salinaria</name>
    <dbReference type="NCBI Taxonomy" id="321339"/>
    <lineage>
        <taxon>Bacteria</taxon>
        <taxon>Pseudomonadati</taxon>
        <taxon>Pseudomonadota</taxon>
        <taxon>Alphaproteobacteria</taxon>
        <taxon>Rhodobacterales</taxon>
        <taxon>Roseobacteraceae</taxon>
        <taxon>Citreimonas</taxon>
    </lineage>
</organism>
<dbReference type="NCBIfam" id="TIGR01988">
    <property type="entry name" value="Ubi-OHases"/>
    <property type="match status" value="1"/>
</dbReference>
<dbReference type="PRINTS" id="PR00420">
    <property type="entry name" value="RNGMNOXGNASE"/>
</dbReference>
<name>A0A1H3K182_9RHOB</name>
<evidence type="ECO:0000313" key="9">
    <source>
        <dbReference type="EMBL" id="SDY45937.1"/>
    </source>
</evidence>
<dbReference type="NCBIfam" id="NF005691">
    <property type="entry name" value="PRK07494.1"/>
    <property type="match status" value="1"/>
</dbReference>
<dbReference type="PANTHER" id="PTHR43876:SF7">
    <property type="entry name" value="UBIQUINONE BIOSYNTHESIS MONOOXYGENASE COQ6, MITOCHONDRIAL"/>
    <property type="match status" value="1"/>
</dbReference>
<dbReference type="GO" id="GO:0016705">
    <property type="term" value="F:oxidoreductase activity, acting on paired donors, with incorporation or reduction of molecular oxygen"/>
    <property type="evidence" value="ECO:0007669"/>
    <property type="project" value="InterPro"/>
</dbReference>
<keyword evidence="4" id="KW-0285">Flavoprotein</keyword>
<accession>A0A1H3K182</accession>
<evidence type="ECO:0000313" key="10">
    <source>
        <dbReference type="Proteomes" id="UP000199286"/>
    </source>
</evidence>
<evidence type="ECO:0000259" key="8">
    <source>
        <dbReference type="Pfam" id="PF01494"/>
    </source>
</evidence>
<dbReference type="GO" id="GO:0004497">
    <property type="term" value="F:monooxygenase activity"/>
    <property type="evidence" value="ECO:0007669"/>
    <property type="project" value="UniProtKB-KW"/>
</dbReference>
<dbReference type="InterPro" id="IPR010971">
    <property type="entry name" value="UbiH/COQ6"/>
</dbReference>
<proteinExistence type="inferred from homology"/>
<dbReference type="STRING" id="321339.SAMN05444340_108108"/>
<comment type="cofactor">
    <cofactor evidence="1">
        <name>FAD</name>
        <dbReference type="ChEBI" id="CHEBI:57692"/>
    </cofactor>
</comment>
<dbReference type="UniPathway" id="UPA00232"/>
<comment type="pathway">
    <text evidence="2">Cofactor biosynthesis; ubiquinone biosynthesis.</text>
</comment>
<comment type="similarity">
    <text evidence="3">Belongs to the UbiH/COQ6 family.</text>
</comment>
<dbReference type="GO" id="GO:0071949">
    <property type="term" value="F:FAD binding"/>
    <property type="evidence" value="ECO:0007669"/>
    <property type="project" value="InterPro"/>
</dbReference>
<dbReference type="SUPFAM" id="SSF51905">
    <property type="entry name" value="FAD/NAD(P)-binding domain"/>
    <property type="match status" value="1"/>
</dbReference>
<dbReference type="InterPro" id="IPR036188">
    <property type="entry name" value="FAD/NAD-bd_sf"/>
</dbReference>
<keyword evidence="10" id="KW-1185">Reference proteome</keyword>
<reference evidence="9 10" key="1">
    <citation type="submission" date="2016-10" db="EMBL/GenBank/DDBJ databases">
        <authorList>
            <person name="de Groot N.N."/>
        </authorList>
    </citation>
    <scope>NUCLEOTIDE SEQUENCE [LARGE SCALE GENOMIC DNA]</scope>
    <source>
        <strain evidence="9 10">DSM 26880</strain>
    </source>
</reference>
<evidence type="ECO:0000256" key="2">
    <source>
        <dbReference type="ARBA" id="ARBA00004749"/>
    </source>
</evidence>
<dbReference type="InterPro" id="IPR051205">
    <property type="entry name" value="UbiH/COQ6_monooxygenase"/>
</dbReference>